<dbReference type="PANTHER" id="PTHR34557:SF1">
    <property type="entry name" value="PHYTOCHROMOBILIN:FERREDOXIN OXIDOREDUCTASE, CHLOROPLASTIC"/>
    <property type="match status" value="1"/>
</dbReference>
<dbReference type="AlphaFoldDB" id="A0A1Y5IGM0"/>
<name>A0A1Y5IGM0_OSTTA</name>
<comment type="similarity">
    <text evidence="1">Belongs to the HY2 family.</text>
</comment>
<evidence type="ECO:0000256" key="3">
    <source>
        <dbReference type="SAM" id="MobiDB-lite"/>
    </source>
</evidence>
<keyword evidence="2" id="KW-0560">Oxidoreductase</keyword>
<dbReference type="GO" id="GO:0050897">
    <property type="term" value="F:cobalt ion binding"/>
    <property type="evidence" value="ECO:0007669"/>
    <property type="project" value="InterPro"/>
</dbReference>
<dbReference type="EMBL" id="KZ155776">
    <property type="protein sequence ID" value="OUS47787.1"/>
    <property type="molecule type" value="Genomic_DNA"/>
</dbReference>
<dbReference type="InterPro" id="IPR009249">
    <property type="entry name" value="Ferredoxin-dep_bilin_Rdtase"/>
</dbReference>
<dbReference type="Pfam" id="PF05996">
    <property type="entry name" value="Fe_bilin_red"/>
    <property type="match status" value="1"/>
</dbReference>
<dbReference type="eggNOG" id="ENOG502S2CU">
    <property type="taxonomic scope" value="Eukaryota"/>
</dbReference>
<reference evidence="4" key="1">
    <citation type="submission" date="2017-04" db="EMBL/GenBank/DDBJ databases">
        <title>Population genomics of picophytoplankton unveils novel chromosome hypervariability.</title>
        <authorList>
            <consortium name="DOE Joint Genome Institute"/>
            <person name="Blanc-Mathieu R."/>
            <person name="Krasovec M."/>
            <person name="Hebrard M."/>
            <person name="Yau S."/>
            <person name="Desgranges E."/>
            <person name="Martin J."/>
            <person name="Schackwitz W."/>
            <person name="Kuo A."/>
            <person name="Salin G."/>
            <person name="Donnadieu C."/>
            <person name="Desdevises Y."/>
            <person name="Sanchez-Ferandin S."/>
            <person name="Moreau H."/>
            <person name="Rivals E."/>
            <person name="Grigoriev I.V."/>
            <person name="Grimsley N."/>
            <person name="Eyre-Walker A."/>
            <person name="Piganeau G."/>
        </authorList>
    </citation>
    <scope>NUCLEOTIDE SEQUENCE [LARGE SCALE GENOMIC DNA]</scope>
    <source>
        <strain evidence="4">RCC 1115</strain>
    </source>
</reference>
<proteinExistence type="inferred from homology"/>
<gene>
    <name evidence="4" type="ORF">BE221DRAFT_70155</name>
</gene>
<dbReference type="PANTHER" id="PTHR34557">
    <property type="entry name" value="PHYTOCHROMOBILIN:FERREDOXIN OXIDOREDUCTASE, CHLOROPLASTIC"/>
    <property type="match status" value="1"/>
</dbReference>
<evidence type="ECO:0000256" key="1">
    <source>
        <dbReference type="ARBA" id="ARBA00006908"/>
    </source>
</evidence>
<feature type="region of interest" description="Disordered" evidence="3">
    <location>
        <begin position="47"/>
        <end position="66"/>
    </location>
</feature>
<accession>A0A1Y5IGM0</accession>
<sequence>MGASVAVETSVPCASERTDAAFARRRRSSATRNFSLSSARRRVVSRAADASGRAVESPSSSSFSSSASGVAFTFRAHEASTREALARRCGAASAVETTTKTNERLGVTTTTEVWRTPRLRRVRSTYVDGGEAAQIFNLVAYPEPSAPDAPLLGVDLICVGKGNARKILIGVDLQPMCRDMDYASAYVPDLLAVVGAGGRASTAAAKLNATTPSNKFYEDAEFFSRGMFFARPESASEDVMRCSLDVVEAYVDVWLARLDEAEREAEAMDGACKFGLALEDVRRCVLTEETARAAQDAHDAWQLTHDPAIPMFASWYGEDWAREFAETVLFPGAKA</sequence>
<dbReference type="Gene3D" id="3.40.1500.20">
    <property type="match status" value="1"/>
</dbReference>
<dbReference type="GO" id="GO:0016636">
    <property type="term" value="F:oxidoreductase activity, acting on the CH-CH group of donors, iron-sulfur protein as acceptor"/>
    <property type="evidence" value="ECO:0007669"/>
    <property type="project" value="InterPro"/>
</dbReference>
<dbReference type="GO" id="GO:0010024">
    <property type="term" value="P:phytochromobilin biosynthetic process"/>
    <property type="evidence" value="ECO:0007669"/>
    <property type="project" value="InterPro"/>
</dbReference>
<dbReference type="Proteomes" id="UP000195557">
    <property type="component" value="Unassembled WGS sequence"/>
</dbReference>
<protein>
    <submittedName>
        <fullName evidence="4">15,16-dihydrobiliverdin:ferredoxin oxidoreductase</fullName>
    </submittedName>
</protein>
<evidence type="ECO:0000256" key="2">
    <source>
        <dbReference type="ARBA" id="ARBA00023002"/>
    </source>
</evidence>
<evidence type="ECO:0000313" key="4">
    <source>
        <dbReference type="EMBL" id="OUS47787.1"/>
    </source>
</evidence>
<organism evidence="4">
    <name type="scientific">Ostreococcus tauri</name>
    <name type="common">Marine green alga</name>
    <dbReference type="NCBI Taxonomy" id="70448"/>
    <lineage>
        <taxon>Eukaryota</taxon>
        <taxon>Viridiplantae</taxon>
        <taxon>Chlorophyta</taxon>
        <taxon>Mamiellophyceae</taxon>
        <taxon>Mamiellales</taxon>
        <taxon>Bathycoccaceae</taxon>
        <taxon>Ostreococcus</taxon>
    </lineage>
</organism>